<keyword evidence="3" id="KW-1185">Reference proteome</keyword>
<gene>
    <name evidence="2" type="ORF">CVT25_000999</name>
</gene>
<sequence>MPQAPAATTTASGSFRTGAGNNMEGAASHVRRTPSSKNRKSITSLHGERFVAPQTWLCVP</sequence>
<dbReference type="Proteomes" id="UP000283269">
    <property type="component" value="Unassembled WGS sequence"/>
</dbReference>
<dbReference type="InParanoid" id="A0A409XMP5"/>
<feature type="compositionally biased region" description="Polar residues" evidence="1">
    <location>
        <begin position="1"/>
        <end position="15"/>
    </location>
</feature>
<reference evidence="2 3" key="1">
    <citation type="journal article" date="2018" name="Evol. Lett.">
        <title>Horizontal gene cluster transfer increased hallucinogenic mushroom diversity.</title>
        <authorList>
            <person name="Reynolds H.T."/>
            <person name="Vijayakumar V."/>
            <person name="Gluck-Thaler E."/>
            <person name="Korotkin H.B."/>
            <person name="Matheny P.B."/>
            <person name="Slot J.C."/>
        </authorList>
    </citation>
    <scope>NUCLEOTIDE SEQUENCE [LARGE SCALE GENOMIC DNA]</scope>
    <source>
        <strain evidence="2 3">2631</strain>
    </source>
</reference>
<accession>A0A409XMP5</accession>
<protein>
    <submittedName>
        <fullName evidence="2">Uncharacterized protein</fullName>
    </submittedName>
</protein>
<evidence type="ECO:0000313" key="2">
    <source>
        <dbReference type="EMBL" id="PPQ91956.1"/>
    </source>
</evidence>
<organism evidence="2 3">
    <name type="scientific">Psilocybe cyanescens</name>
    <dbReference type="NCBI Taxonomy" id="93625"/>
    <lineage>
        <taxon>Eukaryota</taxon>
        <taxon>Fungi</taxon>
        <taxon>Dikarya</taxon>
        <taxon>Basidiomycota</taxon>
        <taxon>Agaricomycotina</taxon>
        <taxon>Agaricomycetes</taxon>
        <taxon>Agaricomycetidae</taxon>
        <taxon>Agaricales</taxon>
        <taxon>Agaricineae</taxon>
        <taxon>Strophariaceae</taxon>
        <taxon>Psilocybe</taxon>
    </lineage>
</organism>
<evidence type="ECO:0000256" key="1">
    <source>
        <dbReference type="SAM" id="MobiDB-lite"/>
    </source>
</evidence>
<dbReference type="EMBL" id="NHYD01001201">
    <property type="protein sequence ID" value="PPQ91956.1"/>
    <property type="molecule type" value="Genomic_DNA"/>
</dbReference>
<proteinExistence type="predicted"/>
<feature type="region of interest" description="Disordered" evidence="1">
    <location>
        <begin position="1"/>
        <end position="46"/>
    </location>
</feature>
<evidence type="ECO:0000313" key="3">
    <source>
        <dbReference type="Proteomes" id="UP000283269"/>
    </source>
</evidence>
<dbReference type="AlphaFoldDB" id="A0A409XMP5"/>
<name>A0A409XMP5_PSICY</name>
<comment type="caution">
    <text evidence="2">The sequence shown here is derived from an EMBL/GenBank/DDBJ whole genome shotgun (WGS) entry which is preliminary data.</text>
</comment>
<feature type="compositionally biased region" description="Basic residues" evidence="1">
    <location>
        <begin position="29"/>
        <end position="40"/>
    </location>
</feature>